<dbReference type="Pfam" id="PF08874">
    <property type="entry name" value="DUF1835"/>
    <property type="match status" value="1"/>
</dbReference>
<reference evidence="4 5" key="1">
    <citation type="submission" date="2017-06" db="EMBL/GenBank/DDBJ databases">
        <title>Genome sequence of Bacillus sonorensis strain SRCM101395.</title>
        <authorList>
            <person name="Cho S.H."/>
        </authorList>
    </citation>
    <scope>NUCLEOTIDE SEQUENCE [LARGE SCALE GENOMIC DNA]</scope>
    <source>
        <strain evidence="4 5">SRCM101395</strain>
    </source>
</reference>
<protein>
    <recommendedName>
        <fullName evidence="6">DUF1835 domain-containing protein</fullName>
    </recommendedName>
</protein>
<dbReference type="RefSeq" id="WP_006640112.1">
    <property type="nucleotide sequence ID" value="NZ_BORD01000008.1"/>
</dbReference>
<name>A0ABM6LP21_9BACI</name>
<evidence type="ECO:0000256" key="1">
    <source>
        <dbReference type="SAM" id="Coils"/>
    </source>
</evidence>
<dbReference type="Proteomes" id="UP000196877">
    <property type="component" value="Chromosome"/>
</dbReference>
<dbReference type="GeneID" id="92851375"/>
<feature type="domain" description="DUF1835" evidence="2">
    <location>
        <begin position="68"/>
        <end position="190"/>
    </location>
</feature>
<accession>A0ABM6LP21</accession>
<keyword evidence="1" id="KW-0175">Coiled coil</keyword>
<evidence type="ECO:0008006" key="6">
    <source>
        <dbReference type="Google" id="ProtNLM"/>
    </source>
</evidence>
<keyword evidence="5" id="KW-1185">Reference proteome</keyword>
<feature type="domain" description="DUF3658" evidence="3">
    <location>
        <begin position="220"/>
        <end position="327"/>
    </location>
</feature>
<dbReference type="EMBL" id="CP021920">
    <property type="protein sequence ID" value="ASB91189.1"/>
    <property type="molecule type" value="Genomic_DNA"/>
</dbReference>
<gene>
    <name evidence="4" type="ORF">S101395_04701</name>
</gene>
<dbReference type="Pfam" id="PF12395">
    <property type="entry name" value="DUF3658"/>
    <property type="match status" value="1"/>
</dbReference>
<evidence type="ECO:0000259" key="3">
    <source>
        <dbReference type="Pfam" id="PF12395"/>
    </source>
</evidence>
<evidence type="ECO:0000259" key="2">
    <source>
        <dbReference type="Pfam" id="PF08874"/>
    </source>
</evidence>
<evidence type="ECO:0000313" key="4">
    <source>
        <dbReference type="EMBL" id="ASB91189.1"/>
    </source>
</evidence>
<dbReference type="InterPro" id="IPR014973">
    <property type="entry name" value="DUF1835"/>
</dbReference>
<sequence length="332" mass="38859">MEQELKKIISNLTEREAKSILLNMLLTVNMHRNDDGSKDGFYEQMIDIFDEFQKMREQLHKKRSNQVVHIVFGLSAAGSLKMVLKAAGRDGQEGVIAFPGIFSIGPLFQLETEKGRLKRYEWMKEHINDYFAELEDQYNRFEAEIHQLDSIPEHASIVIWTANNAHEQTGLRFVHKLLQNRPNAMFHINTSKVSPVYLHTGEIVPEKLETVYEKGDSPFPLTSEEKRCLAMEWEELSKRKHVLRIWKNEKIKSVEESFFDPLIIDKTRELQKNRSQKDFIVCPRVVGEVLGHLNEYIGDEFIEYRIRELIYKGVFEIKGVPKAMRFYSIRLA</sequence>
<evidence type="ECO:0000313" key="5">
    <source>
        <dbReference type="Proteomes" id="UP000196877"/>
    </source>
</evidence>
<organism evidence="4 5">
    <name type="scientific">Bacillus sonorensis</name>
    <dbReference type="NCBI Taxonomy" id="119858"/>
    <lineage>
        <taxon>Bacteria</taxon>
        <taxon>Bacillati</taxon>
        <taxon>Bacillota</taxon>
        <taxon>Bacilli</taxon>
        <taxon>Bacillales</taxon>
        <taxon>Bacillaceae</taxon>
        <taxon>Bacillus</taxon>
    </lineage>
</organism>
<dbReference type="InterPro" id="IPR022123">
    <property type="entry name" value="DUF3658"/>
</dbReference>
<feature type="coiled-coil region" evidence="1">
    <location>
        <begin position="124"/>
        <end position="151"/>
    </location>
</feature>
<proteinExistence type="predicted"/>